<dbReference type="GO" id="GO:0004239">
    <property type="term" value="F:initiator methionyl aminopeptidase activity"/>
    <property type="evidence" value="ECO:0007669"/>
    <property type="project" value="UniProtKB-UniRule"/>
</dbReference>
<comment type="similarity">
    <text evidence="6">Belongs to the peptidase M24A family. Methionine aminopeptidase type 1 subfamily.</text>
</comment>
<proteinExistence type="inferred from homology"/>
<evidence type="ECO:0000256" key="6">
    <source>
        <dbReference type="HAMAP-Rule" id="MF_01974"/>
    </source>
</evidence>
<keyword evidence="5 6" id="KW-0378">Hydrolase</keyword>
<keyword evidence="4 6" id="KW-0479">Metal-binding</keyword>
<evidence type="ECO:0000256" key="4">
    <source>
        <dbReference type="ARBA" id="ARBA00022723"/>
    </source>
</evidence>
<dbReference type="InterPro" id="IPR002467">
    <property type="entry name" value="Pept_M24A_MAP1"/>
</dbReference>
<comment type="caution">
    <text evidence="9">The sequence shown here is derived from an EMBL/GenBank/DDBJ whole genome shotgun (WGS) entry which is preliminary data.</text>
</comment>
<evidence type="ECO:0000256" key="5">
    <source>
        <dbReference type="ARBA" id="ARBA00022801"/>
    </source>
</evidence>
<gene>
    <name evidence="6 9" type="primary">map</name>
    <name evidence="9" type="ORF">IAB07_05385</name>
</gene>
<dbReference type="EC" id="3.4.11.18" evidence="6 7"/>
<dbReference type="GO" id="GO:0006508">
    <property type="term" value="P:proteolysis"/>
    <property type="evidence" value="ECO:0007669"/>
    <property type="project" value="UniProtKB-KW"/>
</dbReference>
<dbReference type="Gene3D" id="3.90.230.10">
    <property type="entry name" value="Creatinase/methionine aminopeptidase superfamily"/>
    <property type="match status" value="1"/>
</dbReference>
<dbReference type="EMBL" id="DVNJ01000030">
    <property type="protein sequence ID" value="HIU63178.1"/>
    <property type="molecule type" value="Genomic_DNA"/>
</dbReference>
<keyword evidence="2 6" id="KW-0031">Aminopeptidase</keyword>
<feature type="binding site" evidence="6">
    <location>
        <position position="77"/>
    </location>
    <ligand>
        <name>substrate</name>
    </ligand>
</feature>
<dbReference type="GO" id="GO:0046872">
    <property type="term" value="F:metal ion binding"/>
    <property type="evidence" value="ECO:0007669"/>
    <property type="project" value="UniProtKB-UniRule"/>
</dbReference>
<protein>
    <recommendedName>
        <fullName evidence="6 7">Methionine aminopeptidase</fullName>
        <shortName evidence="6">MAP</shortName>
        <shortName evidence="6">MetAP</shortName>
        <ecNumber evidence="6 7">3.4.11.18</ecNumber>
    </recommendedName>
    <alternativeName>
        <fullName evidence="6">Peptidase M</fullName>
    </alternativeName>
</protein>
<feature type="binding site" evidence="6">
    <location>
        <position position="233"/>
    </location>
    <ligand>
        <name>a divalent metal cation</name>
        <dbReference type="ChEBI" id="CHEBI:60240"/>
        <label>2</label>
        <note>catalytic</note>
    </ligand>
</feature>
<dbReference type="NCBIfam" id="TIGR00500">
    <property type="entry name" value="met_pdase_I"/>
    <property type="match status" value="1"/>
</dbReference>
<evidence type="ECO:0000313" key="9">
    <source>
        <dbReference type="EMBL" id="HIU63178.1"/>
    </source>
</evidence>
<name>A0A9D1MMA6_9FIRM</name>
<feature type="binding site" evidence="6">
    <location>
        <position position="202"/>
    </location>
    <ligand>
        <name>a divalent metal cation</name>
        <dbReference type="ChEBI" id="CHEBI:60240"/>
        <label>2</label>
        <note>catalytic</note>
    </ligand>
</feature>
<comment type="catalytic activity">
    <reaction evidence="6 7">
        <text>Release of N-terminal amino acids, preferentially methionine, from peptides and arylamides.</text>
        <dbReference type="EC" id="3.4.11.18"/>
    </reaction>
</comment>
<evidence type="ECO:0000256" key="7">
    <source>
        <dbReference type="RuleBase" id="RU003653"/>
    </source>
</evidence>
<feature type="binding site" evidence="6">
    <location>
        <position position="176"/>
    </location>
    <ligand>
        <name>substrate</name>
    </ligand>
</feature>
<dbReference type="InterPro" id="IPR036005">
    <property type="entry name" value="Creatinase/aminopeptidase-like"/>
</dbReference>
<evidence type="ECO:0000256" key="1">
    <source>
        <dbReference type="ARBA" id="ARBA00002521"/>
    </source>
</evidence>
<dbReference type="Proteomes" id="UP000824145">
    <property type="component" value="Unassembled WGS sequence"/>
</dbReference>
<reference evidence="9" key="2">
    <citation type="journal article" date="2021" name="PeerJ">
        <title>Extensive microbial diversity within the chicken gut microbiome revealed by metagenomics and culture.</title>
        <authorList>
            <person name="Gilroy R."/>
            <person name="Ravi A."/>
            <person name="Getino M."/>
            <person name="Pursley I."/>
            <person name="Horton D.L."/>
            <person name="Alikhan N.F."/>
            <person name="Baker D."/>
            <person name="Gharbi K."/>
            <person name="Hall N."/>
            <person name="Watson M."/>
            <person name="Adriaenssens E.M."/>
            <person name="Foster-Nyarko E."/>
            <person name="Jarju S."/>
            <person name="Secka A."/>
            <person name="Antonio M."/>
            <person name="Oren A."/>
            <person name="Chaudhuri R.R."/>
            <person name="La Ragione R."/>
            <person name="Hildebrand F."/>
            <person name="Pallen M.J."/>
        </authorList>
    </citation>
    <scope>NUCLEOTIDE SEQUENCE</scope>
    <source>
        <strain evidence="9">9366</strain>
    </source>
</reference>
<dbReference type="AlphaFoldDB" id="A0A9D1MMA6"/>
<evidence type="ECO:0000259" key="8">
    <source>
        <dbReference type="Pfam" id="PF00557"/>
    </source>
</evidence>
<comment type="subunit">
    <text evidence="6">Monomer.</text>
</comment>
<dbReference type="HAMAP" id="MF_01974">
    <property type="entry name" value="MetAP_1"/>
    <property type="match status" value="1"/>
</dbReference>
<feature type="binding site" evidence="6">
    <location>
        <position position="106"/>
    </location>
    <ligand>
        <name>a divalent metal cation</name>
        <dbReference type="ChEBI" id="CHEBI:60240"/>
        <label>1</label>
    </ligand>
</feature>
<dbReference type="InterPro" id="IPR000994">
    <property type="entry name" value="Pept_M24"/>
</dbReference>
<comment type="function">
    <text evidence="1 6">Removes the N-terminal methionine from nascent proteins. The N-terminal methionine is often cleaved when the second residue in the primary sequence is small and uncharged (Met-Ala-, Cys, Gly, Pro, Ser, Thr, or Val). Requires deformylation of the N(alpha)-formylated initiator methionine before it can be hydrolyzed.</text>
</comment>
<dbReference type="Pfam" id="PF00557">
    <property type="entry name" value="Peptidase_M24"/>
    <property type="match status" value="1"/>
</dbReference>
<dbReference type="PRINTS" id="PR00599">
    <property type="entry name" value="MAPEPTIDASE"/>
</dbReference>
<comment type="cofactor">
    <cofactor evidence="6">
        <name>Co(2+)</name>
        <dbReference type="ChEBI" id="CHEBI:48828"/>
    </cofactor>
    <cofactor evidence="6">
        <name>Zn(2+)</name>
        <dbReference type="ChEBI" id="CHEBI:29105"/>
    </cofactor>
    <cofactor evidence="6">
        <name>Mn(2+)</name>
        <dbReference type="ChEBI" id="CHEBI:29035"/>
    </cofactor>
    <cofactor evidence="6">
        <name>Fe(2+)</name>
        <dbReference type="ChEBI" id="CHEBI:29033"/>
    </cofactor>
    <text evidence="6">Binds 2 divalent metal cations per subunit. Has a high-affinity and a low affinity metal-binding site. The true nature of the physiological cofactor is under debate. The enzyme is active with cobalt, zinc, manganese or divalent iron ions. Most likely, methionine aminopeptidases function as mononuclear Fe(2+)-metalloproteases under physiological conditions, and the catalytically relevant metal-binding site has been assigned to the histidine-containing high-affinity site.</text>
</comment>
<feature type="binding site" evidence="6">
    <location>
        <position position="169"/>
    </location>
    <ligand>
        <name>a divalent metal cation</name>
        <dbReference type="ChEBI" id="CHEBI:60240"/>
        <label>2</label>
        <note>catalytic</note>
    </ligand>
</feature>
<reference evidence="9" key="1">
    <citation type="submission" date="2020-10" db="EMBL/GenBank/DDBJ databases">
        <authorList>
            <person name="Gilroy R."/>
        </authorList>
    </citation>
    <scope>NUCLEOTIDE SEQUENCE</scope>
    <source>
        <strain evidence="9">9366</strain>
    </source>
</reference>
<dbReference type="SUPFAM" id="SSF55920">
    <property type="entry name" value="Creatinase/aminopeptidase"/>
    <property type="match status" value="1"/>
</dbReference>
<feature type="binding site" evidence="6">
    <location>
        <position position="233"/>
    </location>
    <ligand>
        <name>a divalent metal cation</name>
        <dbReference type="ChEBI" id="CHEBI:60240"/>
        <label>1</label>
    </ligand>
</feature>
<keyword evidence="3 6" id="KW-0645">Protease</keyword>
<dbReference type="GO" id="GO:0070006">
    <property type="term" value="F:metalloaminopeptidase activity"/>
    <property type="evidence" value="ECO:0007669"/>
    <property type="project" value="UniProtKB-UniRule"/>
</dbReference>
<organism evidence="9 10">
    <name type="scientific">Candidatus Caccalectryoclostridium excrementigallinarum</name>
    <dbReference type="NCBI Taxonomy" id="2840710"/>
    <lineage>
        <taxon>Bacteria</taxon>
        <taxon>Bacillati</taxon>
        <taxon>Bacillota</taxon>
        <taxon>Clostridia</taxon>
        <taxon>Christensenellales</taxon>
        <taxon>Christensenellaceae</taxon>
        <taxon>Christensenellaceae incertae sedis</taxon>
        <taxon>Candidatus Caccalectryoclostridium</taxon>
    </lineage>
</organism>
<dbReference type="PANTHER" id="PTHR43330">
    <property type="entry name" value="METHIONINE AMINOPEPTIDASE"/>
    <property type="match status" value="1"/>
</dbReference>
<dbReference type="InterPro" id="IPR001714">
    <property type="entry name" value="Pept_M24_MAP"/>
</dbReference>
<evidence type="ECO:0000313" key="10">
    <source>
        <dbReference type="Proteomes" id="UP000824145"/>
    </source>
</evidence>
<dbReference type="PANTHER" id="PTHR43330:SF27">
    <property type="entry name" value="METHIONINE AMINOPEPTIDASE"/>
    <property type="match status" value="1"/>
</dbReference>
<evidence type="ECO:0000256" key="2">
    <source>
        <dbReference type="ARBA" id="ARBA00022438"/>
    </source>
</evidence>
<feature type="binding site" evidence="6">
    <location>
        <position position="106"/>
    </location>
    <ligand>
        <name>a divalent metal cation</name>
        <dbReference type="ChEBI" id="CHEBI:60240"/>
        <label>2</label>
        <note>catalytic</note>
    </ligand>
</feature>
<dbReference type="GO" id="GO:0005829">
    <property type="term" value="C:cytosol"/>
    <property type="evidence" value="ECO:0007669"/>
    <property type="project" value="TreeGrafter"/>
</dbReference>
<feature type="binding site" evidence="6">
    <location>
        <position position="95"/>
    </location>
    <ligand>
        <name>a divalent metal cation</name>
        <dbReference type="ChEBI" id="CHEBI:60240"/>
        <label>1</label>
    </ligand>
</feature>
<dbReference type="CDD" id="cd01086">
    <property type="entry name" value="MetAP1"/>
    <property type="match status" value="1"/>
</dbReference>
<feature type="domain" description="Peptidase M24" evidence="8">
    <location>
        <begin position="11"/>
        <end position="240"/>
    </location>
</feature>
<accession>A0A9D1MMA6</accession>
<evidence type="ECO:0000256" key="3">
    <source>
        <dbReference type="ARBA" id="ARBA00022670"/>
    </source>
</evidence>
<sequence>MVGIKSAHEIELMRKANAIVRDTLELVGKEIKAGMTTAQVDKLVYDYITSCGARPSFLGYDGFPASACVSINEEVVHGIPSPKRFIREGDIVSVDVGSIYMGYNGDAARTFMIGQVSEEKKKLVEVTKQSFFEGIKVLKDGARLGDLGWAIQSYAESHGFSVVRALVGHGIGTDMHEDPSVPNYGTPGRGMRLKAGMTIAIEPMINAGTYDVKVLKDDWTVVTRDGRPSAHYENTVVITQDGCEILSL</sequence>